<evidence type="ECO:0008006" key="4">
    <source>
        <dbReference type="Google" id="ProtNLM"/>
    </source>
</evidence>
<dbReference type="AlphaFoldDB" id="A0A3M9MX13"/>
<protein>
    <recommendedName>
        <fullName evidence="4">Magnesium citrate secondary transporter</fullName>
    </recommendedName>
</protein>
<sequence>MFWLLATLYLGHRATVWLDFPRPSWLQFYLDDLLCLPLLLTVTLFLMRLLYGPRVRFTVYHVLFVVTYVSLVFECLLPTFMPRYTADLWDVLCYALGGGIFHRFLNR</sequence>
<gene>
    <name evidence="2" type="ORF">EFA69_09055</name>
</gene>
<accession>A0A3M9MX13</accession>
<name>A0A3M9MX13_9BACT</name>
<evidence type="ECO:0000256" key="1">
    <source>
        <dbReference type="SAM" id="Phobius"/>
    </source>
</evidence>
<keyword evidence="1" id="KW-1133">Transmembrane helix</keyword>
<keyword evidence="3" id="KW-1185">Reference proteome</keyword>
<keyword evidence="1" id="KW-0472">Membrane</keyword>
<dbReference type="Proteomes" id="UP000271010">
    <property type="component" value="Unassembled WGS sequence"/>
</dbReference>
<comment type="caution">
    <text evidence="2">The sequence shown here is derived from an EMBL/GenBank/DDBJ whole genome shotgun (WGS) entry which is preliminary data.</text>
</comment>
<feature type="transmembrane region" description="Helical" evidence="1">
    <location>
        <begin position="28"/>
        <end position="47"/>
    </location>
</feature>
<organism evidence="2 3">
    <name type="scientific">Rufibacter immobilis</name>
    <dbReference type="NCBI Taxonomy" id="1348778"/>
    <lineage>
        <taxon>Bacteria</taxon>
        <taxon>Pseudomonadati</taxon>
        <taxon>Bacteroidota</taxon>
        <taxon>Cytophagia</taxon>
        <taxon>Cytophagales</taxon>
        <taxon>Hymenobacteraceae</taxon>
        <taxon>Rufibacter</taxon>
    </lineage>
</organism>
<proteinExistence type="predicted"/>
<evidence type="ECO:0000313" key="2">
    <source>
        <dbReference type="EMBL" id="RNI29695.1"/>
    </source>
</evidence>
<reference evidence="2 3" key="1">
    <citation type="submission" date="2018-11" db="EMBL/GenBank/DDBJ databases">
        <title>Rufibacter latericius sp. nov., isolated from water in Baiyang Lake.</title>
        <authorList>
            <person name="Yang Y."/>
        </authorList>
    </citation>
    <scope>NUCLEOTIDE SEQUENCE [LARGE SCALE GENOMIC DNA]</scope>
    <source>
        <strain evidence="2 3">MCC P1</strain>
    </source>
</reference>
<keyword evidence="1" id="KW-0812">Transmembrane</keyword>
<dbReference type="EMBL" id="RJJE01000009">
    <property type="protein sequence ID" value="RNI29695.1"/>
    <property type="molecule type" value="Genomic_DNA"/>
</dbReference>
<evidence type="ECO:0000313" key="3">
    <source>
        <dbReference type="Proteomes" id="UP000271010"/>
    </source>
</evidence>
<feature type="transmembrane region" description="Helical" evidence="1">
    <location>
        <begin position="59"/>
        <end position="80"/>
    </location>
</feature>